<gene>
    <name evidence="3" type="ORF">SVIO_065390</name>
</gene>
<evidence type="ECO:0000313" key="4">
    <source>
        <dbReference type="Proteomes" id="UP000301309"/>
    </source>
</evidence>
<dbReference type="GO" id="GO:0140359">
    <property type="term" value="F:ABC-type transporter activity"/>
    <property type="evidence" value="ECO:0007669"/>
    <property type="project" value="InterPro"/>
</dbReference>
<accession>A0A4D4L9Q1</accession>
<dbReference type="EMBL" id="BJHW01000001">
    <property type="protein sequence ID" value="GDY55916.1"/>
    <property type="molecule type" value="Genomic_DNA"/>
</dbReference>
<evidence type="ECO:0000256" key="1">
    <source>
        <dbReference type="SAM" id="MobiDB-lite"/>
    </source>
</evidence>
<evidence type="ECO:0000256" key="2">
    <source>
        <dbReference type="SAM" id="Phobius"/>
    </source>
</evidence>
<feature type="region of interest" description="Disordered" evidence="1">
    <location>
        <begin position="147"/>
        <end position="180"/>
    </location>
</feature>
<protein>
    <recommendedName>
        <fullName evidence="5">ABC-2 type transporter domain-containing protein</fullName>
    </recommendedName>
</protein>
<name>A0A4D4L9Q1_STRVO</name>
<keyword evidence="2" id="KW-1133">Transmembrane helix</keyword>
<feature type="transmembrane region" description="Helical" evidence="2">
    <location>
        <begin position="62"/>
        <end position="87"/>
    </location>
</feature>
<organism evidence="3 4">
    <name type="scientific">Streptomyces violaceusniger</name>
    <dbReference type="NCBI Taxonomy" id="68280"/>
    <lineage>
        <taxon>Bacteria</taxon>
        <taxon>Bacillati</taxon>
        <taxon>Actinomycetota</taxon>
        <taxon>Actinomycetes</taxon>
        <taxon>Kitasatosporales</taxon>
        <taxon>Streptomycetaceae</taxon>
        <taxon>Streptomyces</taxon>
        <taxon>Streptomyces violaceusniger group</taxon>
    </lineage>
</organism>
<proteinExistence type="predicted"/>
<dbReference type="Proteomes" id="UP000301309">
    <property type="component" value="Unassembled WGS sequence"/>
</dbReference>
<reference evidence="3 4" key="1">
    <citation type="journal article" date="2020" name="Int. J. Syst. Evol. Microbiol.">
        <title>Reclassification of Streptomyces castelarensis and Streptomyces sporoclivatus as later heterotypic synonyms of Streptomyces antimycoticus.</title>
        <authorList>
            <person name="Komaki H."/>
            <person name="Tamura T."/>
        </authorList>
    </citation>
    <scope>NUCLEOTIDE SEQUENCE [LARGE SCALE GENOMIC DNA]</scope>
    <source>
        <strain evidence="3 4">NBRC 13459</strain>
    </source>
</reference>
<dbReference type="AlphaFoldDB" id="A0A4D4L9Q1"/>
<evidence type="ECO:0000313" key="3">
    <source>
        <dbReference type="EMBL" id="GDY55916.1"/>
    </source>
</evidence>
<keyword evidence="2" id="KW-0812">Transmembrane</keyword>
<evidence type="ECO:0008006" key="5">
    <source>
        <dbReference type="Google" id="ProtNLM"/>
    </source>
</evidence>
<dbReference type="GO" id="GO:0005886">
    <property type="term" value="C:plasma membrane"/>
    <property type="evidence" value="ECO:0007669"/>
    <property type="project" value="UniProtKB-SubCell"/>
</dbReference>
<dbReference type="Pfam" id="PF12679">
    <property type="entry name" value="ABC2_membrane_2"/>
    <property type="match status" value="1"/>
</dbReference>
<keyword evidence="2" id="KW-0472">Membrane</keyword>
<keyword evidence="4" id="KW-1185">Reference proteome</keyword>
<comment type="caution">
    <text evidence="3">The sequence shown here is derived from an EMBL/GenBank/DDBJ whole genome shotgun (WGS) entry which is preliminary data.</text>
</comment>
<sequence length="180" mass="19072">MSSHIMSEVEAVADRVGIIRDGRLAALGTAAVAMMYASTYPSQKNNTASLPEAMRDALHIDATAAGYLQASVFGLILPLLAMIYGIATGSRAIAGEEESGQLDLLLAHPVTRTAVVLQRFGALVTGAGAAFGRRVVVRAPRRCRGRVRGAGRGPFRTPRPEQLTVRTARHGRRAPTQAQA</sequence>